<name>A0A5C7AJ26_9FLAO</name>
<sequence>MIIFVKILNIEKLKIFSVALKLHIFALMVWIYIQTLQAGKKRDIPYRLVLKSDDESQPYLSFNFRPPMSISKKDYELQGLDRLQILSSPPFCDLADDLIEVFKNHQLVFLEVKQFLLLKSQFKIIGYNFNVFPKYLMYATDKTQTNSISDYLKTTKNLGNHSSDYAERFVELMAHYYDHKLTLQETFPKAETYEALHISDYKLSPGVYFFLDELQEVIYVGKASQIRKRLQSHFSNLSKETMIDYSKIKSIQVEFSGNDILAQLIESAHIKHLKPIYNTQQVEDPAPYIINKATTASGINKLQITRKDIIDNLPERYFNRVSVKQSLQNFCNEFNLCRKHCGIEKVKGPCSKVTREQTPCVCADKTLITAYNERFEDAFRQFKNRKSSKIYKLKGRHHHEDAFIYMVNGIYEGYGFIDKSEVVLSTNDILGQLIRQSNNYDTSRIVSKLDAIIPKEDILTLHE</sequence>
<accession>A0A5C7AJ26</accession>
<keyword evidence="3" id="KW-0378">Hydrolase</keyword>
<dbReference type="OrthoDB" id="9803913at2"/>
<dbReference type="AlphaFoldDB" id="A0A5C7AJ26"/>
<dbReference type="RefSeq" id="WP_146893216.1">
    <property type="nucleotide sequence ID" value="NZ_VORX01000004.1"/>
</dbReference>
<dbReference type="GO" id="GO:0016787">
    <property type="term" value="F:hydrolase activity"/>
    <property type="evidence" value="ECO:0007669"/>
    <property type="project" value="UniProtKB-KW"/>
</dbReference>
<evidence type="ECO:0000256" key="1">
    <source>
        <dbReference type="ARBA" id="ARBA00022763"/>
    </source>
</evidence>
<keyword evidence="13" id="KW-1185">Reference proteome</keyword>
<dbReference type="PANTHER" id="PTHR30562">
    <property type="entry name" value="UVRC/OXIDOREDUCTASE"/>
    <property type="match status" value="1"/>
</dbReference>
<keyword evidence="5" id="KW-0234">DNA repair</keyword>
<evidence type="ECO:0000256" key="6">
    <source>
        <dbReference type="ARBA" id="ARBA00023236"/>
    </source>
</evidence>
<dbReference type="Pfam" id="PF01541">
    <property type="entry name" value="GIY-YIG"/>
    <property type="match status" value="1"/>
</dbReference>
<keyword evidence="10" id="KW-0812">Transmembrane</keyword>
<keyword evidence="2" id="KW-0228">DNA excision</keyword>
<gene>
    <name evidence="12" type="ORF">ES711_10325</name>
</gene>
<keyword evidence="1" id="KW-0227">DNA damage</keyword>
<evidence type="ECO:0000256" key="2">
    <source>
        <dbReference type="ARBA" id="ARBA00022769"/>
    </source>
</evidence>
<evidence type="ECO:0000313" key="13">
    <source>
        <dbReference type="Proteomes" id="UP000321734"/>
    </source>
</evidence>
<evidence type="ECO:0000256" key="9">
    <source>
        <dbReference type="ARBA" id="ARBA00042732"/>
    </source>
</evidence>
<evidence type="ECO:0000256" key="4">
    <source>
        <dbReference type="ARBA" id="ARBA00022881"/>
    </source>
</evidence>
<evidence type="ECO:0000256" key="8">
    <source>
        <dbReference type="ARBA" id="ARBA00042138"/>
    </source>
</evidence>
<keyword evidence="10" id="KW-0472">Membrane</keyword>
<dbReference type="PROSITE" id="PS50164">
    <property type="entry name" value="GIY_YIG"/>
    <property type="match status" value="1"/>
</dbReference>
<dbReference type="InterPro" id="IPR035901">
    <property type="entry name" value="GIY-YIG_endonuc_sf"/>
</dbReference>
<dbReference type="EMBL" id="VORX01000004">
    <property type="protein sequence ID" value="TXE07819.1"/>
    <property type="molecule type" value="Genomic_DNA"/>
</dbReference>
<dbReference type="GO" id="GO:0009380">
    <property type="term" value="C:excinuclease repair complex"/>
    <property type="evidence" value="ECO:0007669"/>
    <property type="project" value="TreeGrafter"/>
</dbReference>
<dbReference type="SUPFAM" id="SSF82771">
    <property type="entry name" value="GIY-YIG endonuclease"/>
    <property type="match status" value="1"/>
</dbReference>
<reference evidence="12 13" key="1">
    <citation type="submission" date="2019-08" db="EMBL/GenBank/DDBJ databases">
        <title>Genome sequence of Gelidibacter salicanalis IC162T.</title>
        <authorList>
            <person name="Bowman J.P."/>
        </authorList>
    </citation>
    <scope>NUCLEOTIDE SEQUENCE [LARGE SCALE GENOMIC DNA]</scope>
    <source>
        <strain evidence="12 13">IC162</strain>
    </source>
</reference>
<keyword evidence="4" id="KW-0267">Excision nuclease</keyword>
<dbReference type="GO" id="GO:0009432">
    <property type="term" value="P:SOS response"/>
    <property type="evidence" value="ECO:0007669"/>
    <property type="project" value="UniProtKB-KW"/>
</dbReference>
<feature type="domain" description="GIY-YIG" evidence="11">
    <location>
        <begin position="203"/>
        <end position="279"/>
    </location>
</feature>
<keyword evidence="6" id="KW-0742">SOS response</keyword>
<evidence type="ECO:0000256" key="10">
    <source>
        <dbReference type="SAM" id="Phobius"/>
    </source>
</evidence>
<dbReference type="PANTHER" id="PTHR30562:SF10">
    <property type="entry name" value="EXCINUCLEASE CHO"/>
    <property type="match status" value="1"/>
</dbReference>
<feature type="transmembrane region" description="Helical" evidence="10">
    <location>
        <begin position="12"/>
        <end position="33"/>
    </location>
</feature>
<evidence type="ECO:0000256" key="7">
    <source>
        <dbReference type="ARBA" id="ARBA00040756"/>
    </source>
</evidence>
<protein>
    <recommendedName>
        <fullName evidence="7">Excinuclease cho</fullName>
    </recommendedName>
    <alternativeName>
        <fullName evidence="9">Endonuclease cho</fullName>
    </alternativeName>
    <alternativeName>
        <fullName evidence="8">UvrC homolog protein</fullName>
    </alternativeName>
</protein>
<dbReference type="SMART" id="SM00465">
    <property type="entry name" value="GIYc"/>
    <property type="match status" value="1"/>
</dbReference>
<keyword evidence="10" id="KW-1133">Transmembrane helix</keyword>
<dbReference type="Proteomes" id="UP000321734">
    <property type="component" value="Unassembled WGS sequence"/>
</dbReference>
<keyword evidence="12" id="KW-0255">Endonuclease</keyword>
<dbReference type="InterPro" id="IPR000305">
    <property type="entry name" value="GIY-YIG_endonuc"/>
</dbReference>
<evidence type="ECO:0000256" key="3">
    <source>
        <dbReference type="ARBA" id="ARBA00022801"/>
    </source>
</evidence>
<dbReference type="InterPro" id="IPR050066">
    <property type="entry name" value="UvrABC_protein_C"/>
</dbReference>
<dbReference type="Gene3D" id="3.40.1440.10">
    <property type="entry name" value="GIY-YIG endonuclease"/>
    <property type="match status" value="1"/>
</dbReference>
<dbReference type="CDD" id="cd10434">
    <property type="entry name" value="GIY-YIG_UvrC_Cho"/>
    <property type="match status" value="1"/>
</dbReference>
<dbReference type="InterPro" id="IPR047296">
    <property type="entry name" value="GIY-YIG_UvrC_Cho"/>
</dbReference>
<dbReference type="GO" id="GO:0006289">
    <property type="term" value="P:nucleotide-excision repair"/>
    <property type="evidence" value="ECO:0007669"/>
    <property type="project" value="InterPro"/>
</dbReference>
<dbReference type="GO" id="GO:0004519">
    <property type="term" value="F:endonuclease activity"/>
    <property type="evidence" value="ECO:0007669"/>
    <property type="project" value="UniProtKB-KW"/>
</dbReference>
<evidence type="ECO:0000259" key="11">
    <source>
        <dbReference type="PROSITE" id="PS50164"/>
    </source>
</evidence>
<comment type="caution">
    <text evidence="12">The sequence shown here is derived from an EMBL/GenBank/DDBJ whole genome shotgun (WGS) entry which is preliminary data.</text>
</comment>
<evidence type="ECO:0000313" key="12">
    <source>
        <dbReference type="EMBL" id="TXE07819.1"/>
    </source>
</evidence>
<keyword evidence="12" id="KW-0540">Nuclease</keyword>
<proteinExistence type="predicted"/>
<evidence type="ECO:0000256" key="5">
    <source>
        <dbReference type="ARBA" id="ARBA00023204"/>
    </source>
</evidence>
<organism evidence="12 13">
    <name type="scientific">Gelidibacter salicanalis</name>
    <dbReference type="NCBI Taxonomy" id="291193"/>
    <lineage>
        <taxon>Bacteria</taxon>
        <taxon>Pseudomonadati</taxon>
        <taxon>Bacteroidota</taxon>
        <taxon>Flavobacteriia</taxon>
        <taxon>Flavobacteriales</taxon>
        <taxon>Flavobacteriaceae</taxon>
        <taxon>Gelidibacter</taxon>
    </lineage>
</organism>